<proteinExistence type="predicted"/>
<gene>
    <name evidence="1" type="ORF">L1987_84418</name>
</gene>
<sequence length="126" mass="14048">MRECNDMLINPTKVAFVERCTSASIYVDNATYRNFIYDKFNITMVEMESGVVALISYQQRVPFIVIRALSDLAGGGEDESNEVDTFITLASKNTVKVAVEFIKLIGSLDRIPSVVTLGFLNLVMKL</sequence>
<name>A0ACB8YEU8_9ASTR</name>
<evidence type="ECO:0000313" key="2">
    <source>
        <dbReference type="Proteomes" id="UP001056120"/>
    </source>
</evidence>
<evidence type="ECO:0000313" key="1">
    <source>
        <dbReference type="EMBL" id="KAI3683903.1"/>
    </source>
</evidence>
<reference evidence="2" key="1">
    <citation type="journal article" date="2022" name="Mol. Ecol. Resour.">
        <title>The genomes of chicory, endive, great burdock and yacon provide insights into Asteraceae palaeo-polyploidization history and plant inulin production.</title>
        <authorList>
            <person name="Fan W."/>
            <person name="Wang S."/>
            <person name="Wang H."/>
            <person name="Wang A."/>
            <person name="Jiang F."/>
            <person name="Liu H."/>
            <person name="Zhao H."/>
            <person name="Xu D."/>
            <person name="Zhang Y."/>
        </authorList>
    </citation>
    <scope>NUCLEOTIDE SEQUENCE [LARGE SCALE GENOMIC DNA]</scope>
    <source>
        <strain evidence="2">cv. Yunnan</strain>
    </source>
</reference>
<comment type="caution">
    <text evidence="1">The sequence shown here is derived from an EMBL/GenBank/DDBJ whole genome shotgun (WGS) entry which is preliminary data.</text>
</comment>
<organism evidence="1 2">
    <name type="scientific">Smallanthus sonchifolius</name>
    <dbReference type="NCBI Taxonomy" id="185202"/>
    <lineage>
        <taxon>Eukaryota</taxon>
        <taxon>Viridiplantae</taxon>
        <taxon>Streptophyta</taxon>
        <taxon>Embryophyta</taxon>
        <taxon>Tracheophyta</taxon>
        <taxon>Spermatophyta</taxon>
        <taxon>Magnoliopsida</taxon>
        <taxon>eudicotyledons</taxon>
        <taxon>Gunneridae</taxon>
        <taxon>Pentapetalae</taxon>
        <taxon>asterids</taxon>
        <taxon>campanulids</taxon>
        <taxon>Asterales</taxon>
        <taxon>Asteraceae</taxon>
        <taxon>Asteroideae</taxon>
        <taxon>Heliantheae alliance</taxon>
        <taxon>Millerieae</taxon>
        <taxon>Smallanthus</taxon>
    </lineage>
</organism>
<dbReference type="EMBL" id="CM042045">
    <property type="protein sequence ID" value="KAI3683903.1"/>
    <property type="molecule type" value="Genomic_DNA"/>
</dbReference>
<dbReference type="Proteomes" id="UP001056120">
    <property type="component" value="Linkage Group LG28"/>
</dbReference>
<accession>A0ACB8YEU8</accession>
<protein>
    <submittedName>
        <fullName evidence="1">Uncharacterized protein</fullName>
    </submittedName>
</protein>
<reference evidence="1 2" key="2">
    <citation type="journal article" date="2022" name="Mol. Ecol. Resour.">
        <title>The genomes of chicory, endive, great burdock and yacon provide insights into Asteraceae paleo-polyploidization history and plant inulin production.</title>
        <authorList>
            <person name="Fan W."/>
            <person name="Wang S."/>
            <person name="Wang H."/>
            <person name="Wang A."/>
            <person name="Jiang F."/>
            <person name="Liu H."/>
            <person name="Zhao H."/>
            <person name="Xu D."/>
            <person name="Zhang Y."/>
        </authorList>
    </citation>
    <scope>NUCLEOTIDE SEQUENCE [LARGE SCALE GENOMIC DNA]</scope>
    <source>
        <strain evidence="2">cv. Yunnan</strain>
        <tissue evidence="1">Leaves</tissue>
    </source>
</reference>
<keyword evidence="2" id="KW-1185">Reference proteome</keyword>